<evidence type="ECO:0000259" key="6">
    <source>
        <dbReference type="PROSITE" id="PS50847"/>
    </source>
</evidence>
<feature type="compositionally biased region" description="Low complexity" evidence="5">
    <location>
        <begin position="1004"/>
        <end position="1014"/>
    </location>
</feature>
<evidence type="ECO:0000313" key="8">
    <source>
        <dbReference type="Proteomes" id="UP000618733"/>
    </source>
</evidence>
<feature type="region of interest" description="Disordered" evidence="5">
    <location>
        <begin position="792"/>
        <end position="815"/>
    </location>
</feature>
<dbReference type="RefSeq" id="WP_200132410.1">
    <property type="nucleotide sequence ID" value="NZ_JAEHOI010000007.1"/>
</dbReference>
<gene>
    <name evidence="7" type="ORF">JD292_09005</name>
</gene>
<dbReference type="InterPro" id="IPR019931">
    <property type="entry name" value="LPXTG_anchor"/>
</dbReference>
<keyword evidence="8" id="KW-1185">Reference proteome</keyword>
<accession>A0A934QF81</accession>
<feature type="region of interest" description="Disordered" evidence="5">
    <location>
        <begin position="999"/>
        <end position="1046"/>
    </location>
</feature>
<comment type="caution">
    <text evidence="7">The sequence shown here is derived from an EMBL/GenBank/DDBJ whole genome shotgun (WGS) entry which is preliminary data.</text>
</comment>
<evidence type="ECO:0000313" key="7">
    <source>
        <dbReference type="EMBL" id="MBK0422212.1"/>
    </source>
</evidence>
<dbReference type="GO" id="GO:0005975">
    <property type="term" value="P:carbohydrate metabolic process"/>
    <property type="evidence" value="ECO:0007669"/>
    <property type="project" value="UniProtKB-ARBA"/>
</dbReference>
<dbReference type="AlphaFoldDB" id="A0A934QF81"/>
<keyword evidence="2" id="KW-0964">Secreted</keyword>
<keyword evidence="3" id="KW-0732">Signal</keyword>
<evidence type="ECO:0000256" key="3">
    <source>
        <dbReference type="ARBA" id="ARBA00022729"/>
    </source>
</evidence>
<dbReference type="Pfam" id="PF24346">
    <property type="entry name" value="DUF7507"/>
    <property type="match status" value="1"/>
</dbReference>
<dbReference type="PROSITE" id="PS50847">
    <property type="entry name" value="GRAM_POS_ANCHORING"/>
    <property type="match status" value="1"/>
</dbReference>
<name>A0A934QF81_9MICO</name>
<evidence type="ECO:0000256" key="5">
    <source>
        <dbReference type="SAM" id="MobiDB-lite"/>
    </source>
</evidence>
<dbReference type="Gene3D" id="2.60.40.10">
    <property type="entry name" value="Immunoglobulins"/>
    <property type="match status" value="1"/>
</dbReference>
<feature type="compositionally biased region" description="Polar residues" evidence="5">
    <location>
        <begin position="803"/>
        <end position="815"/>
    </location>
</feature>
<keyword evidence="4" id="KW-0572">Peptidoglycan-anchor</keyword>
<organism evidence="7 8">
    <name type="scientific">Leucobacter edaphi</name>
    <dbReference type="NCBI Taxonomy" id="2796472"/>
    <lineage>
        <taxon>Bacteria</taxon>
        <taxon>Bacillati</taxon>
        <taxon>Actinomycetota</taxon>
        <taxon>Actinomycetes</taxon>
        <taxon>Micrococcales</taxon>
        <taxon>Microbacteriaceae</taxon>
        <taxon>Leucobacter</taxon>
    </lineage>
</organism>
<evidence type="ECO:0000256" key="4">
    <source>
        <dbReference type="ARBA" id="ARBA00023088"/>
    </source>
</evidence>
<evidence type="ECO:0000256" key="1">
    <source>
        <dbReference type="ARBA" id="ARBA00022512"/>
    </source>
</evidence>
<proteinExistence type="predicted"/>
<sequence>MRLFSIDRPRPLRVGILALALLLALMLGVTPFSPSSPAQAATTYQLAAEWASEPPQPVAAGTVVSAEIRLSINDDAAAPGNEAVADNIVTISAQNGRFTTLPAECRTDQAVGSSLSADRRSLSCNLGGQVQGTAIVLGVPVTADGPDQSKLRLTAKVGDATATTPDLTLTAKFTQDMSWTNPTTWSEDLDGTKRRAAFNWTLSTGNGSPAGPDSLTYTIPPTAASMQVTDLACAPSDMKEGGQSSLSGHPVSAEVFRDGTPVPSDRRAPYVSNCSVSVAKTPGGQQVITLTISGIDYSKQQVPTKSASGVNLPTDRQAVATGVVLFTVDLGQNSSGTVGFPSVASPAYQSGGLSATDETPNNSATRTFTRAGNWYARWGNSTNTGNIVRAPGQIWSFFTIATNFRAHYSYPLAPYDEHTFGMCNVLDTRNAKFTGTNTVVGLKNANSETPITSGITYAYYTGSDARLNPASGAAYNPRGFLCYDDPSGWSTTAPADWSTVKAVRAIYRDSDMIALGVANTVLHTQVRVDSDAVTDGSQGVWMVGQNLSPYGWGNGGTTLPSMPHDALYSTGSTTSDFMRIAAVTTTNAVTTDSAIIRPGTPLGVTAAYSLNSSELGGDAWGGAVLVRLPVGLEYKPGSALSEPTIEIDAQGRQILTWQLETTQINTTRAIDFQALPKAPLTPGTTLKIDSNTQYPGAPTASSQASVVVTNVGATTIGKSTTQALVTLPENGGEATAAWSVTVKSTDLKEQKFTDVIDVLPSDGDARGSSFTGSFSVDVTSNEGTVYYTDATPDEIRTDPADPSNGSAGDVTGNTIGWSTTKPTKVTGVRVIAGTLASGAMRTFDVHLTVDGAHPGDVYYNRADGRSEHTRLVMSTSSAVRVADDYAAELVKEVQRADGTWADADTVESYPTVTAGQSLRFRITIRNAGSGELTDVAVTDERFPAGDFAVEKLARGASKTHEFTVSTTPSDVGTIINTATATASGNGTVVLIDPESAGVVVKKAGGNPDPGGDPVDPQHPENPGTPAGPGAKNPETELPVTGTSTPSPWLPAAALLLLAGAAGLLGARRRASHD</sequence>
<dbReference type="InterPro" id="IPR055354">
    <property type="entry name" value="DUF7507"/>
</dbReference>
<dbReference type="Pfam" id="PF00746">
    <property type="entry name" value="Gram_pos_anchor"/>
    <property type="match status" value="1"/>
</dbReference>
<dbReference type="EMBL" id="JAEHOI010000007">
    <property type="protein sequence ID" value="MBK0422212.1"/>
    <property type="molecule type" value="Genomic_DNA"/>
</dbReference>
<dbReference type="Proteomes" id="UP000618733">
    <property type="component" value="Unassembled WGS sequence"/>
</dbReference>
<reference evidence="7" key="1">
    <citation type="submission" date="2020-12" db="EMBL/GenBank/DDBJ databases">
        <title>Leucobacter sp. CAS2, isolated from Chromium sludge.</title>
        <authorList>
            <person name="Xu Z."/>
        </authorList>
    </citation>
    <scope>NUCLEOTIDE SEQUENCE</scope>
    <source>
        <strain evidence="7">CSA2</strain>
    </source>
</reference>
<feature type="domain" description="Gram-positive cocci surface proteins LPxTG" evidence="6">
    <location>
        <begin position="1037"/>
        <end position="1073"/>
    </location>
</feature>
<evidence type="ECO:0000256" key="2">
    <source>
        <dbReference type="ARBA" id="ARBA00022525"/>
    </source>
</evidence>
<dbReference type="InterPro" id="IPR013783">
    <property type="entry name" value="Ig-like_fold"/>
</dbReference>
<protein>
    <submittedName>
        <fullName evidence="7">LPXTG cell wall anchor domain-containing protein</fullName>
    </submittedName>
</protein>
<keyword evidence="1" id="KW-0134">Cell wall</keyword>
<dbReference type="NCBIfam" id="TIGR01167">
    <property type="entry name" value="LPXTG_anchor"/>
    <property type="match status" value="1"/>
</dbReference>